<dbReference type="EMBL" id="ANOH01000402">
    <property type="protein sequence ID" value="EMI52840.1"/>
    <property type="molecule type" value="Genomic_DNA"/>
</dbReference>
<proteinExistence type="predicted"/>
<comment type="caution">
    <text evidence="1">The sequence shown here is derived from an EMBL/GenBank/DDBJ whole genome shotgun (WGS) entry which is preliminary data.</text>
</comment>
<keyword evidence="2" id="KW-1185">Reference proteome</keyword>
<dbReference type="PATRIC" id="fig|1263870.3.peg.6063"/>
<evidence type="ECO:0000313" key="2">
    <source>
        <dbReference type="Proteomes" id="UP000011885"/>
    </source>
</evidence>
<gene>
    <name evidence="1" type="ORF">RSSM_05723</name>
</gene>
<evidence type="ECO:0000313" key="1">
    <source>
        <dbReference type="EMBL" id="EMI52840.1"/>
    </source>
</evidence>
<dbReference type="Proteomes" id="UP000011885">
    <property type="component" value="Unassembled WGS sequence"/>
</dbReference>
<organism evidence="1 2">
    <name type="scientific">Rhodopirellula sallentina SM41</name>
    <dbReference type="NCBI Taxonomy" id="1263870"/>
    <lineage>
        <taxon>Bacteria</taxon>
        <taxon>Pseudomonadati</taxon>
        <taxon>Planctomycetota</taxon>
        <taxon>Planctomycetia</taxon>
        <taxon>Pirellulales</taxon>
        <taxon>Pirellulaceae</taxon>
        <taxon>Rhodopirellula</taxon>
    </lineage>
</organism>
<accession>M5TUJ9</accession>
<sequence length="43" mass="4639">MVARLDVRCGTIRWVFRCVSQTPSVLGLKGDCSLKNPVSGCGK</sequence>
<name>M5TUJ9_9BACT</name>
<reference evidence="1 2" key="1">
    <citation type="journal article" date="2013" name="Mar. Genomics">
        <title>Expression of sulfatases in Rhodopirellula baltica and the diversity of sulfatases in the genus Rhodopirellula.</title>
        <authorList>
            <person name="Wegner C.E."/>
            <person name="Richter-Heitmann T."/>
            <person name="Klindworth A."/>
            <person name="Klockow C."/>
            <person name="Richter M."/>
            <person name="Achstetter T."/>
            <person name="Glockner F.O."/>
            <person name="Harder J."/>
        </authorList>
    </citation>
    <scope>NUCLEOTIDE SEQUENCE [LARGE SCALE GENOMIC DNA]</scope>
    <source>
        <strain evidence="1 2">SM41</strain>
    </source>
</reference>
<dbReference type="AlphaFoldDB" id="M5TUJ9"/>
<protein>
    <submittedName>
        <fullName evidence="1">Uncharacterized protein</fullName>
    </submittedName>
</protein>